<reference evidence="13 14" key="1">
    <citation type="journal article" date="2012" name="Appl. Environ. Microbiol.">
        <title>Short-read sequencing for genomic analysis of the brown rot fungus Fibroporia radiculosa.</title>
        <authorList>
            <person name="Tang J.D."/>
            <person name="Perkins A.D."/>
            <person name="Sonstegard T.S."/>
            <person name="Schroeder S.G."/>
            <person name="Burgess S.C."/>
            <person name="Diehl S.V."/>
        </authorList>
    </citation>
    <scope>NUCLEOTIDE SEQUENCE [LARGE SCALE GENOMIC DNA]</scope>
    <source>
        <strain evidence="13 14">TFFH 294</strain>
    </source>
</reference>
<accession>J4I925</accession>
<feature type="domain" description="Thiamine phosphate synthase/TenI" evidence="12">
    <location>
        <begin position="1"/>
        <end position="109"/>
    </location>
</feature>
<dbReference type="InterPro" id="IPR036206">
    <property type="entry name" value="ThiamineP_synth_sf"/>
</dbReference>
<dbReference type="GO" id="GO:0009229">
    <property type="term" value="P:thiamine diphosphate biosynthetic process"/>
    <property type="evidence" value="ECO:0007669"/>
    <property type="project" value="UniProtKB-UniPathway"/>
</dbReference>
<evidence type="ECO:0000259" key="12">
    <source>
        <dbReference type="Pfam" id="PF02581"/>
    </source>
</evidence>
<evidence type="ECO:0000313" key="14">
    <source>
        <dbReference type="Proteomes" id="UP000006352"/>
    </source>
</evidence>
<evidence type="ECO:0000256" key="8">
    <source>
        <dbReference type="ARBA" id="ARBA00022777"/>
    </source>
</evidence>
<evidence type="ECO:0000256" key="4">
    <source>
        <dbReference type="ARBA" id="ARBA00012129"/>
    </source>
</evidence>
<dbReference type="Gene3D" id="3.40.1190.20">
    <property type="match status" value="1"/>
</dbReference>
<keyword evidence="11" id="KW-0784">Thiamine biosynthesis</keyword>
<proteinExistence type="inferred from homology"/>
<dbReference type="PANTHER" id="PTHR20857:SF23">
    <property type="entry name" value="THIAMINE BIOSYNTHETIC BIFUNCTIONAL ENZYME"/>
    <property type="match status" value="1"/>
</dbReference>
<dbReference type="GeneID" id="24095332"/>
<comment type="pathway">
    <text evidence="3">Cofactor biosynthesis; thiamine diphosphate biosynthesis; 4-methyl-5-(2-phosphoethyl)-thiazole from 5-(2-hydroxyethyl)-4-methylthiazole: step 1/1.</text>
</comment>
<dbReference type="GO" id="GO:0004789">
    <property type="term" value="F:thiamine-phosphate diphosphorylase activity"/>
    <property type="evidence" value="ECO:0007669"/>
    <property type="project" value="TreeGrafter"/>
</dbReference>
<name>J4I925_9APHY</name>
<dbReference type="FunCoup" id="J4I925">
    <property type="interactions" value="269"/>
</dbReference>
<sequence length="434" mass="45077">MPIAVARSLLPPHTLIGMTCNTREHVVQAVKDGADYVGIGPVWATQTKKVLNPVVGVRGLGELLEPLDGTDVKAVAIAGIKSTNALQCLHGAISTTGHRLDGLAVVSDIVASTEPYAAAKRLSTIIHAFKSNKIHTFSGAAGPYNQEYIKDRVGRLLSTIRKHGPLVQQITNNVVTTQSANATLALGASPIMANAPEEMADLGKAIGGLLINFGTIQSLDGMLIAGHNANINRKPVVFDPVGVGASTFRRTSANTLLNTWQATVIKGNAGELAALANSAEVQARGVDSVGKGFSDPAAFVRNLARKERCIVVLTGVVDWVSDGTTVVRLANGHPMLGDITGSGCMAGSSIAIFCAAESTDTANRRAPDAAEDGMLVRGDMLIATVGGILAVTLASEYAAGRADVKGPGTFLPALIDELGRLTAEKIMQAKVEVL</sequence>
<dbReference type="Pfam" id="PF02581">
    <property type="entry name" value="TMP-TENI"/>
    <property type="match status" value="1"/>
</dbReference>
<keyword evidence="8" id="KW-0418">Kinase</keyword>
<dbReference type="InParanoid" id="J4I925"/>
<dbReference type="UniPathway" id="UPA00060">
    <property type="reaction ID" value="UER00139"/>
</dbReference>
<dbReference type="PANTHER" id="PTHR20857">
    <property type="entry name" value="THIAMINE-PHOSPHATE PYROPHOSPHORYLASE"/>
    <property type="match status" value="1"/>
</dbReference>
<dbReference type="InterPro" id="IPR029056">
    <property type="entry name" value="Ribokinase-like"/>
</dbReference>
<gene>
    <name evidence="13" type="ORF">FIBRA_02451</name>
</gene>
<protein>
    <recommendedName>
        <fullName evidence="4">hydroxyethylthiazole kinase</fullName>
        <ecNumber evidence="4">2.7.1.50</ecNumber>
    </recommendedName>
</protein>
<keyword evidence="9" id="KW-0067">ATP-binding</keyword>
<evidence type="ECO:0000256" key="1">
    <source>
        <dbReference type="ARBA" id="ARBA00001771"/>
    </source>
</evidence>
<dbReference type="EC" id="2.7.1.50" evidence="4"/>
<dbReference type="PRINTS" id="PR01099">
    <property type="entry name" value="HYETHTZKNASE"/>
</dbReference>
<dbReference type="GO" id="GO:0000287">
    <property type="term" value="F:magnesium ion binding"/>
    <property type="evidence" value="ECO:0007669"/>
    <property type="project" value="InterPro"/>
</dbReference>
<dbReference type="Gene3D" id="3.20.20.70">
    <property type="entry name" value="Aldolase class I"/>
    <property type="match status" value="1"/>
</dbReference>
<dbReference type="SUPFAM" id="SSF51391">
    <property type="entry name" value="Thiamin phosphate synthase"/>
    <property type="match status" value="1"/>
</dbReference>
<dbReference type="HOGENOM" id="CLU_019943_1_1_1"/>
<dbReference type="EMBL" id="HE796981">
    <property type="protein sequence ID" value="CCM00421.1"/>
    <property type="molecule type" value="Genomic_DNA"/>
</dbReference>
<dbReference type="InterPro" id="IPR022998">
    <property type="entry name" value="ThiamineP_synth_TenI"/>
</dbReference>
<evidence type="ECO:0000256" key="7">
    <source>
        <dbReference type="ARBA" id="ARBA00022741"/>
    </source>
</evidence>
<dbReference type="GO" id="GO:0004417">
    <property type="term" value="F:hydroxyethylthiazole kinase activity"/>
    <property type="evidence" value="ECO:0007669"/>
    <property type="project" value="UniProtKB-EC"/>
</dbReference>
<dbReference type="CDD" id="cd00564">
    <property type="entry name" value="TMP_TenI"/>
    <property type="match status" value="1"/>
</dbReference>
<dbReference type="OrthoDB" id="4994at2759"/>
<keyword evidence="10" id="KW-0460">Magnesium</keyword>
<dbReference type="GO" id="GO:0005524">
    <property type="term" value="F:ATP binding"/>
    <property type="evidence" value="ECO:0007669"/>
    <property type="project" value="UniProtKB-KW"/>
</dbReference>
<dbReference type="HAMAP" id="MF_00228">
    <property type="entry name" value="Thz_kinase"/>
    <property type="match status" value="1"/>
</dbReference>
<comment type="cofactor">
    <cofactor evidence="2">
        <name>Mg(2+)</name>
        <dbReference type="ChEBI" id="CHEBI:18420"/>
    </cofactor>
</comment>
<dbReference type="CDD" id="cd01170">
    <property type="entry name" value="THZ_kinase"/>
    <property type="match status" value="1"/>
</dbReference>
<evidence type="ECO:0000256" key="3">
    <source>
        <dbReference type="ARBA" id="ARBA00004868"/>
    </source>
</evidence>
<dbReference type="STRING" id="599839.J4I925"/>
<keyword evidence="6" id="KW-0479">Metal-binding</keyword>
<dbReference type="RefSeq" id="XP_012179704.1">
    <property type="nucleotide sequence ID" value="XM_012324314.1"/>
</dbReference>
<keyword evidence="5" id="KW-0808">Transferase</keyword>
<dbReference type="Proteomes" id="UP000006352">
    <property type="component" value="Unassembled WGS sequence"/>
</dbReference>
<evidence type="ECO:0000256" key="6">
    <source>
        <dbReference type="ARBA" id="ARBA00022723"/>
    </source>
</evidence>
<evidence type="ECO:0000256" key="9">
    <source>
        <dbReference type="ARBA" id="ARBA00022840"/>
    </source>
</evidence>
<keyword evidence="7" id="KW-0547">Nucleotide-binding</keyword>
<evidence type="ECO:0000256" key="11">
    <source>
        <dbReference type="ARBA" id="ARBA00022977"/>
    </source>
</evidence>
<dbReference type="InterPro" id="IPR000417">
    <property type="entry name" value="Hyethyz_kinase"/>
</dbReference>
<keyword evidence="14" id="KW-1185">Reference proteome</keyword>
<dbReference type="SUPFAM" id="SSF53613">
    <property type="entry name" value="Ribokinase-like"/>
    <property type="match status" value="1"/>
</dbReference>
<organism evidence="13 14">
    <name type="scientific">Fibroporia radiculosa</name>
    <dbReference type="NCBI Taxonomy" id="599839"/>
    <lineage>
        <taxon>Eukaryota</taxon>
        <taxon>Fungi</taxon>
        <taxon>Dikarya</taxon>
        <taxon>Basidiomycota</taxon>
        <taxon>Agaricomycotina</taxon>
        <taxon>Agaricomycetes</taxon>
        <taxon>Polyporales</taxon>
        <taxon>Fibroporiaceae</taxon>
        <taxon>Fibroporia</taxon>
    </lineage>
</organism>
<dbReference type="GO" id="GO:0009228">
    <property type="term" value="P:thiamine biosynthetic process"/>
    <property type="evidence" value="ECO:0007669"/>
    <property type="project" value="UniProtKB-KW"/>
</dbReference>
<dbReference type="NCBIfam" id="NF006830">
    <property type="entry name" value="PRK09355.1"/>
    <property type="match status" value="1"/>
</dbReference>
<dbReference type="AlphaFoldDB" id="J4I925"/>
<evidence type="ECO:0000256" key="10">
    <source>
        <dbReference type="ARBA" id="ARBA00022842"/>
    </source>
</evidence>
<evidence type="ECO:0000313" key="13">
    <source>
        <dbReference type="EMBL" id="CCM00421.1"/>
    </source>
</evidence>
<dbReference type="Pfam" id="PF02110">
    <property type="entry name" value="HK"/>
    <property type="match status" value="1"/>
</dbReference>
<evidence type="ECO:0000256" key="2">
    <source>
        <dbReference type="ARBA" id="ARBA00001946"/>
    </source>
</evidence>
<comment type="catalytic activity">
    <reaction evidence="1">
        <text>5-(2-hydroxyethyl)-4-methylthiazole + ATP = 4-methyl-5-(2-phosphooxyethyl)-thiazole + ADP + H(+)</text>
        <dbReference type="Rhea" id="RHEA:24212"/>
        <dbReference type="ChEBI" id="CHEBI:15378"/>
        <dbReference type="ChEBI" id="CHEBI:17957"/>
        <dbReference type="ChEBI" id="CHEBI:30616"/>
        <dbReference type="ChEBI" id="CHEBI:58296"/>
        <dbReference type="ChEBI" id="CHEBI:456216"/>
        <dbReference type="EC" id="2.7.1.50"/>
    </reaction>
</comment>
<dbReference type="InterPro" id="IPR013785">
    <property type="entry name" value="Aldolase_TIM"/>
</dbReference>
<dbReference type="GO" id="GO:0005737">
    <property type="term" value="C:cytoplasm"/>
    <property type="evidence" value="ECO:0007669"/>
    <property type="project" value="TreeGrafter"/>
</dbReference>
<evidence type="ECO:0000256" key="5">
    <source>
        <dbReference type="ARBA" id="ARBA00022679"/>
    </source>
</evidence>